<sequence>MNNEMTCAGKRSKAEFCCISHEFFRTAYANPNKIAVIHATGGAHLSREFRRENSTTTDFNGDIAALLEKHVESISPPFYDGDRCFTYSHVLDAVRSLSSRLRSILLGADDPHLITAQSPALSEIAVNFSCAVWFDEIEGRNCENYENVYKSEQRTNITLLGVELDSNFLFKILHMPECGKVCVYECGKVCVCILYSAAGSNGVNCEKRTVQKPESLETVMPSEEAIAESSEEYRPKIVGIYMPPSVEYIVAVLSVLWCGAAFLPLDPFWPNERILFVASSSNVDLIIGSQYSFGKRNLEKLDESHWLVKSSSCPVLNYSIDQKLQDCSGPTDLAWPCVNGKQRSFCYVMYTSGSTGKPKGVCGTEQGLSNRFSWMQRMYPLNGQELLLFKSSVSFIDHLQEFLSAILTACVLVIPPFNELKENVYSMIDFLQAYFVNRLTAVPSLMKTILPGLKTNANMRVENSLKLLVLSGETFSLTLWEMLSTILPKTSILNLYGSTEVSGDCTYFDCKRMPLIFKEERLTSVPIGLPIPNCDVILLSENDASNEGELYVGGHCIFRGYYKESKEMSFAKLLPHYSCGDFVKGCQDKLYFRTGDLVKQLPSGDFVFLGRKDRIIKINGQRIALEEVEDLLREHPHINDAAVVCRNNKAELVLVEAFIILKKKESLGESLIPAIRSWMINKLPSVVLPNRYFFIESFPLSPSGKVNYELLFGSELLTKNVKDKVGDIDCSNLLQLIKKAFHDALMIEKVCDDDDFFMMGDWTQVGAAFITTMGAAVLAALMFFTMVPLVPFLACDLGMTPLADLQCGSVQWEIKLEGRIESTAAIVSDFSQASPFTILWLNELEGPVFGSLAVAHNGTVICCLVDGHVLALSPNGSVVWKEEGDLLWEYNVGHPITASAYVDEHLLVESDASNSSDRLICICSSSGGIHLLRVNMNLSKDTYQQRNVQEFARLNLAGDIFSSPLMIGGRIFVGCRDDYLHCIALEISKQQET</sequence>
<feature type="domain" description="Ig-like" evidence="2">
    <location>
        <begin position="847"/>
        <end position="939"/>
    </location>
</feature>
<gene>
    <name evidence="3" type="ORF">HKW66_Vig0172380</name>
</gene>
<dbReference type="Proteomes" id="UP000743370">
    <property type="component" value="Unassembled WGS sequence"/>
</dbReference>
<evidence type="ECO:0000313" key="3">
    <source>
        <dbReference type="EMBL" id="KAG2380459.1"/>
    </source>
</evidence>
<dbReference type="InterPro" id="IPR020845">
    <property type="entry name" value="AMP-binding_CS"/>
</dbReference>
<dbReference type="PANTHER" id="PTHR44394:SF1">
    <property type="entry name" value="BETA-ALANINE-ACTIVATING ENZYME"/>
    <property type="match status" value="1"/>
</dbReference>
<feature type="transmembrane region" description="Helical" evidence="1">
    <location>
        <begin position="767"/>
        <end position="794"/>
    </location>
</feature>
<dbReference type="InterPro" id="IPR011047">
    <property type="entry name" value="Quinoprotein_ADH-like_sf"/>
</dbReference>
<reference evidence="3 4" key="1">
    <citation type="submission" date="2020-05" db="EMBL/GenBank/DDBJ databases">
        <title>Vigna angularis (adzuki bean) Var. LongXiaoDou No. 4 denovo assembly.</title>
        <authorList>
            <person name="Xiang H."/>
        </authorList>
    </citation>
    <scope>NUCLEOTIDE SEQUENCE [LARGE SCALE GENOMIC DNA]</scope>
    <source>
        <tissue evidence="3">Leaf</tissue>
    </source>
</reference>
<keyword evidence="1" id="KW-0812">Transmembrane</keyword>
<dbReference type="SUPFAM" id="SSF50998">
    <property type="entry name" value="Quinoprotein alcohol dehydrogenase-like"/>
    <property type="match status" value="1"/>
</dbReference>
<accession>A0A8T0JUA8</accession>
<dbReference type="EMBL" id="JABFOF010000009">
    <property type="protein sequence ID" value="KAG2380459.1"/>
    <property type="molecule type" value="Genomic_DNA"/>
</dbReference>
<dbReference type="FunFam" id="3.40.50.12780:FF:000049">
    <property type="entry name" value="Putative acyl-activating enzyme 19"/>
    <property type="match status" value="1"/>
</dbReference>
<dbReference type="InterPro" id="IPR045851">
    <property type="entry name" value="AMP-bd_C_sf"/>
</dbReference>
<dbReference type="InterPro" id="IPR025110">
    <property type="entry name" value="AMP-bd_C"/>
</dbReference>
<dbReference type="InterPro" id="IPR042099">
    <property type="entry name" value="ANL_N_sf"/>
</dbReference>
<dbReference type="InterPro" id="IPR000873">
    <property type="entry name" value="AMP-dep_synth/lig_dom"/>
</dbReference>
<keyword evidence="1" id="KW-1133">Transmembrane helix</keyword>
<dbReference type="Gene3D" id="3.30.300.30">
    <property type="match status" value="1"/>
</dbReference>
<dbReference type="SUPFAM" id="SSF56801">
    <property type="entry name" value="Acetyl-CoA synthetase-like"/>
    <property type="match status" value="1"/>
</dbReference>
<organism evidence="3 4">
    <name type="scientific">Phaseolus angularis</name>
    <name type="common">Azuki bean</name>
    <name type="synonym">Vigna angularis</name>
    <dbReference type="NCBI Taxonomy" id="3914"/>
    <lineage>
        <taxon>Eukaryota</taxon>
        <taxon>Viridiplantae</taxon>
        <taxon>Streptophyta</taxon>
        <taxon>Embryophyta</taxon>
        <taxon>Tracheophyta</taxon>
        <taxon>Spermatophyta</taxon>
        <taxon>Magnoliopsida</taxon>
        <taxon>eudicotyledons</taxon>
        <taxon>Gunneridae</taxon>
        <taxon>Pentapetalae</taxon>
        <taxon>rosids</taxon>
        <taxon>fabids</taxon>
        <taxon>Fabales</taxon>
        <taxon>Fabaceae</taxon>
        <taxon>Papilionoideae</taxon>
        <taxon>50 kb inversion clade</taxon>
        <taxon>NPAAA clade</taxon>
        <taxon>indigoferoid/millettioid clade</taxon>
        <taxon>Phaseoleae</taxon>
        <taxon>Vigna</taxon>
    </lineage>
</organism>
<dbReference type="InterPro" id="IPR015943">
    <property type="entry name" value="WD40/YVTN_repeat-like_dom_sf"/>
</dbReference>
<dbReference type="GO" id="GO:0043041">
    <property type="term" value="P:amino acid activation for nonribosomal peptide biosynthetic process"/>
    <property type="evidence" value="ECO:0007669"/>
    <property type="project" value="TreeGrafter"/>
</dbReference>
<dbReference type="PANTHER" id="PTHR44394">
    <property type="entry name" value="BETA-ALANINE-ACTIVATING ENZYME"/>
    <property type="match status" value="1"/>
</dbReference>
<comment type="caution">
    <text evidence="3">The sequence shown here is derived from an EMBL/GenBank/DDBJ whole genome shotgun (WGS) entry which is preliminary data.</text>
</comment>
<evidence type="ECO:0000256" key="1">
    <source>
        <dbReference type="SAM" id="Phobius"/>
    </source>
</evidence>
<dbReference type="InterPro" id="IPR007110">
    <property type="entry name" value="Ig-like_dom"/>
</dbReference>
<dbReference type="PROSITE" id="PS50835">
    <property type="entry name" value="IG_LIKE"/>
    <property type="match status" value="1"/>
</dbReference>
<protein>
    <submittedName>
        <fullName evidence="3">Putative acyl-activating enzyme 19</fullName>
    </submittedName>
</protein>
<dbReference type="Pfam" id="PF13193">
    <property type="entry name" value="AMP-binding_C"/>
    <property type="match status" value="1"/>
</dbReference>
<dbReference type="Gene3D" id="3.40.50.12780">
    <property type="entry name" value="N-terminal domain of ligase-like"/>
    <property type="match status" value="1"/>
</dbReference>
<dbReference type="Gene3D" id="2.130.10.10">
    <property type="entry name" value="YVTN repeat-like/Quinoprotein amine dehydrogenase"/>
    <property type="match status" value="1"/>
</dbReference>
<keyword evidence="1" id="KW-0472">Membrane</keyword>
<evidence type="ECO:0000259" key="2">
    <source>
        <dbReference type="PROSITE" id="PS50835"/>
    </source>
</evidence>
<evidence type="ECO:0000313" key="4">
    <source>
        <dbReference type="Proteomes" id="UP000743370"/>
    </source>
</evidence>
<proteinExistence type="predicted"/>
<dbReference type="AlphaFoldDB" id="A0A8T0JUA8"/>
<dbReference type="InterPro" id="IPR052091">
    <property type="entry name" value="Beta-ala_Activ/Resist"/>
</dbReference>
<dbReference type="CDD" id="cd05930">
    <property type="entry name" value="A_NRPS"/>
    <property type="match status" value="1"/>
</dbReference>
<dbReference type="Pfam" id="PF00501">
    <property type="entry name" value="AMP-binding"/>
    <property type="match status" value="1"/>
</dbReference>
<dbReference type="PROSITE" id="PS00455">
    <property type="entry name" value="AMP_BINDING"/>
    <property type="match status" value="1"/>
</dbReference>
<name>A0A8T0JUA8_PHAAN</name>